<dbReference type="SMART" id="SM00530">
    <property type="entry name" value="HTH_XRE"/>
    <property type="match status" value="1"/>
</dbReference>
<dbReference type="EMBL" id="SRYV01000005">
    <property type="protein sequence ID" value="TGY16304.1"/>
    <property type="molecule type" value="Genomic_DNA"/>
</dbReference>
<dbReference type="RefSeq" id="WP_004039850.1">
    <property type="nucleotide sequence ID" value="NZ_AQFR02000003.1"/>
</dbReference>
<reference evidence="2 3" key="1">
    <citation type="submission" date="2019-04" db="EMBL/GenBank/DDBJ databases">
        <title>Microbes associate with the intestines of laboratory mice.</title>
        <authorList>
            <person name="Navarre W."/>
            <person name="Wong E."/>
            <person name="Huang K."/>
            <person name="Tropini C."/>
            <person name="Ng K."/>
            <person name="Yu B."/>
        </authorList>
    </citation>
    <scope>NUCLEOTIDE SEQUENCE [LARGE SCALE GENOMIC DNA]</scope>
    <source>
        <strain evidence="2 3">NM61_E11</strain>
    </source>
</reference>
<dbReference type="InterPro" id="IPR001387">
    <property type="entry name" value="Cro/C1-type_HTH"/>
</dbReference>
<dbReference type="Pfam" id="PF01381">
    <property type="entry name" value="HTH_3"/>
    <property type="match status" value="1"/>
</dbReference>
<dbReference type="Gene3D" id="1.10.260.40">
    <property type="entry name" value="lambda repressor-like DNA-binding domains"/>
    <property type="match status" value="1"/>
</dbReference>
<evidence type="ECO:0000313" key="3">
    <source>
        <dbReference type="Proteomes" id="UP000309117"/>
    </source>
</evidence>
<feature type="domain" description="HTH cro/C1-type" evidence="1">
    <location>
        <begin position="7"/>
        <end position="61"/>
    </location>
</feature>
<evidence type="ECO:0000313" key="2">
    <source>
        <dbReference type="EMBL" id="TGY16304.1"/>
    </source>
</evidence>
<accession>A0A4S2BQP2</accession>
<name>A0A4S2BQP2_9LACO</name>
<dbReference type="CDD" id="cd00093">
    <property type="entry name" value="HTH_XRE"/>
    <property type="match status" value="1"/>
</dbReference>
<proteinExistence type="predicted"/>
<evidence type="ECO:0000259" key="1">
    <source>
        <dbReference type="PROSITE" id="PS50943"/>
    </source>
</evidence>
<organism evidence="2 3">
    <name type="scientific">Lactobacillus intestinalis</name>
    <dbReference type="NCBI Taxonomy" id="151781"/>
    <lineage>
        <taxon>Bacteria</taxon>
        <taxon>Bacillati</taxon>
        <taxon>Bacillota</taxon>
        <taxon>Bacilli</taxon>
        <taxon>Lactobacillales</taxon>
        <taxon>Lactobacillaceae</taxon>
        <taxon>Lactobacillus</taxon>
    </lineage>
</organism>
<dbReference type="SUPFAM" id="SSF47413">
    <property type="entry name" value="lambda repressor-like DNA-binding domains"/>
    <property type="match status" value="1"/>
</dbReference>
<dbReference type="PROSITE" id="PS50943">
    <property type="entry name" value="HTH_CROC1"/>
    <property type="match status" value="1"/>
</dbReference>
<dbReference type="AlphaFoldDB" id="A0A4S2BQP2"/>
<protein>
    <submittedName>
        <fullName evidence="2">XRE family transcriptional regulator</fullName>
    </submittedName>
</protein>
<comment type="caution">
    <text evidence="2">The sequence shown here is derived from an EMBL/GenBank/DDBJ whole genome shotgun (WGS) entry which is preliminary data.</text>
</comment>
<dbReference type="InterPro" id="IPR010982">
    <property type="entry name" value="Lambda_DNA-bd_dom_sf"/>
</dbReference>
<dbReference type="Proteomes" id="UP000309117">
    <property type="component" value="Unassembled WGS sequence"/>
</dbReference>
<sequence>MKINEALKALRKDLDLTQKQMIKGTDITVTHYSKMEKGQNRIFIDDIFKILKCRNISISYFFTRYFNENNRLNYSEKLNLAFYNKNLDEAKKIKKEIFHDKSTTYELKDRAILILDALKQNYNYEITEEVMNYFFRYKDWTQNDEAIIILGNSIRIDNLMSMKPLLLKLVKKYPNLNTHTIEKQRRLATVGINYLYTLRKAQKQLDNPTTKILDWLKTMSNFPELGILKELYVYFMAVYTDQTNISQNIKQVLKISGYKNISENLPN</sequence>
<gene>
    <name evidence="2" type="ORF">E5351_03820</name>
</gene>
<dbReference type="GO" id="GO:0003677">
    <property type="term" value="F:DNA binding"/>
    <property type="evidence" value="ECO:0007669"/>
    <property type="project" value="InterPro"/>
</dbReference>